<dbReference type="InterPro" id="IPR029044">
    <property type="entry name" value="Nucleotide-diphossugar_trans"/>
</dbReference>
<dbReference type="EMBL" id="CP004121">
    <property type="protein sequence ID" value="AGF54962.1"/>
    <property type="molecule type" value="Genomic_DNA"/>
</dbReference>
<proteinExistence type="predicted"/>
<evidence type="ECO:0000313" key="2">
    <source>
        <dbReference type="EMBL" id="AGF54962.1"/>
    </source>
</evidence>
<dbReference type="Pfam" id="PF00535">
    <property type="entry name" value="Glycos_transf_2"/>
    <property type="match status" value="1"/>
</dbReference>
<dbReference type="AlphaFoldDB" id="M1MTT3"/>
<protein>
    <submittedName>
        <fullName evidence="2">Glycosyltransferases involved in cell wall biogenesis</fullName>
    </submittedName>
</protein>
<dbReference type="InterPro" id="IPR001173">
    <property type="entry name" value="Glyco_trans_2-like"/>
</dbReference>
<dbReference type="Gene3D" id="3.90.550.10">
    <property type="entry name" value="Spore Coat Polysaccharide Biosynthesis Protein SpsA, Chain A"/>
    <property type="match status" value="1"/>
</dbReference>
<dbReference type="PATRIC" id="fig|931276.5.peg.1143"/>
<dbReference type="PANTHER" id="PTHR22916">
    <property type="entry name" value="GLYCOSYLTRANSFERASE"/>
    <property type="match status" value="1"/>
</dbReference>
<name>M1MTT3_9CLOT</name>
<sequence length="292" mass="34014">MDLSIIIPVYNSDKTISKCIESILEQDLKEKEIILIDDGSMDNSLHILLEYERKYNCVKVIAQDNMGQGVARNNGIKIAAGNYITFVDSDDYISGISSYSKFIDKCYKNDLDLLIFNYMIVQDNVNHDIATFTENVIFSSEEVLSKFLLSNEVEGYSCNKIFQSKLFKEDGIRFIEGKKYEDIPLVVDAIILSNKIEFDNTKTYNYVINNLSTTRNININTLHDEVDSMELIIEKVKKLNSTKMNLNLQTYIKKRIKTYSIYRLKNLLKFKLSFKEFWVINKRYIELLRKVV</sequence>
<evidence type="ECO:0000313" key="3">
    <source>
        <dbReference type="Proteomes" id="UP000011728"/>
    </source>
</evidence>
<dbReference type="SUPFAM" id="SSF53448">
    <property type="entry name" value="Nucleotide-diphospho-sugar transferases"/>
    <property type="match status" value="1"/>
</dbReference>
<accession>M1MTT3</accession>
<evidence type="ECO:0000259" key="1">
    <source>
        <dbReference type="Pfam" id="PF00535"/>
    </source>
</evidence>
<keyword evidence="2" id="KW-0808">Transferase</keyword>
<dbReference type="PANTHER" id="PTHR22916:SF3">
    <property type="entry name" value="UDP-GLCNAC:BETAGAL BETA-1,3-N-ACETYLGLUCOSAMINYLTRANSFERASE-LIKE PROTEIN 1"/>
    <property type="match status" value="1"/>
</dbReference>
<gene>
    <name evidence="2" type="ORF">Cspa_c11860</name>
</gene>
<reference evidence="2 3" key="1">
    <citation type="submission" date="2013-02" db="EMBL/GenBank/DDBJ databases">
        <title>Genome sequence of Clostridium saccharoperbutylacetonicum N1-4(HMT).</title>
        <authorList>
            <person name="Poehlein A."/>
            <person name="Daniel R."/>
        </authorList>
    </citation>
    <scope>NUCLEOTIDE SEQUENCE [LARGE SCALE GENOMIC DNA]</scope>
    <source>
        <strain evidence="3">N1-4(HMT)</strain>
    </source>
</reference>
<dbReference type="CDD" id="cd00761">
    <property type="entry name" value="Glyco_tranf_GTA_type"/>
    <property type="match status" value="1"/>
</dbReference>
<dbReference type="eggNOG" id="COG1215">
    <property type="taxonomic scope" value="Bacteria"/>
</dbReference>
<dbReference type="HOGENOM" id="CLU_025996_25_0_9"/>
<dbReference type="STRING" id="36745.CLSAP_11930"/>
<dbReference type="Proteomes" id="UP000011728">
    <property type="component" value="Chromosome"/>
</dbReference>
<feature type="domain" description="Glycosyltransferase 2-like" evidence="1">
    <location>
        <begin position="4"/>
        <end position="138"/>
    </location>
</feature>
<keyword evidence="3" id="KW-1185">Reference proteome</keyword>
<dbReference type="KEGG" id="csr:Cspa_c11860"/>
<organism evidence="2 3">
    <name type="scientific">Clostridium saccharoperbutylacetonicum N1-4(HMT)</name>
    <dbReference type="NCBI Taxonomy" id="931276"/>
    <lineage>
        <taxon>Bacteria</taxon>
        <taxon>Bacillati</taxon>
        <taxon>Bacillota</taxon>
        <taxon>Clostridia</taxon>
        <taxon>Eubacteriales</taxon>
        <taxon>Clostridiaceae</taxon>
        <taxon>Clostridium</taxon>
    </lineage>
</organism>
<dbReference type="GO" id="GO:0016758">
    <property type="term" value="F:hexosyltransferase activity"/>
    <property type="evidence" value="ECO:0007669"/>
    <property type="project" value="UniProtKB-ARBA"/>
</dbReference>